<name>A0A517ZCK4_9PLAN</name>
<dbReference type="InterPro" id="IPR011444">
    <property type="entry name" value="DUF1549"/>
</dbReference>
<reference evidence="6 7" key="1">
    <citation type="submission" date="2019-02" db="EMBL/GenBank/DDBJ databases">
        <title>Deep-cultivation of Planctomycetes and their phenomic and genomic characterization uncovers novel biology.</title>
        <authorList>
            <person name="Wiegand S."/>
            <person name="Jogler M."/>
            <person name="Boedeker C."/>
            <person name="Pinto D."/>
            <person name="Vollmers J."/>
            <person name="Rivas-Marin E."/>
            <person name="Kohn T."/>
            <person name="Peeters S.H."/>
            <person name="Heuer A."/>
            <person name="Rast P."/>
            <person name="Oberbeckmann S."/>
            <person name="Bunk B."/>
            <person name="Jeske O."/>
            <person name="Meyerdierks A."/>
            <person name="Storesund J.E."/>
            <person name="Kallscheuer N."/>
            <person name="Luecker S."/>
            <person name="Lage O.M."/>
            <person name="Pohl T."/>
            <person name="Merkel B.J."/>
            <person name="Hornburger P."/>
            <person name="Mueller R.-W."/>
            <person name="Bruemmer F."/>
            <person name="Labrenz M."/>
            <person name="Spormann A.M."/>
            <person name="Op den Camp H."/>
            <person name="Overmann J."/>
            <person name="Amann R."/>
            <person name="Jetten M.S.M."/>
            <person name="Mascher T."/>
            <person name="Medema M.H."/>
            <person name="Devos D.P."/>
            <person name="Kaster A.-K."/>
            <person name="Ovreas L."/>
            <person name="Rohde M."/>
            <person name="Galperin M.Y."/>
            <person name="Jogler C."/>
        </authorList>
    </citation>
    <scope>NUCLEOTIDE SEQUENCE [LARGE SCALE GENOMIC DNA]</scope>
    <source>
        <strain evidence="6 7">Mal4</strain>
    </source>
</reference>
<evidence type="ECO:0000259" key="4">
    <source>
        <dbReference type="Pfam" id="PF07587"/>
    </source>
</evidence>
<keyword evidence="1" id="KW-0175">Coiled coil</keyword>
<accession>A0A517ZCK4</accession>
<evidence type="ECO:0000259" key="5">
    <source>
        <dbReference type="Pfam" id="PF07635"/>
    </source>
</evidence>
<evidence type="ECO:0000256" key="1">
    <source>
        <dbReference type="SAM" id="Coils"/>
    </source>
</evidence>
<evidence type="ECO:0000313" key="6">
    <source>
        <dbReference type="EMBL" id="QDU40187.1"/>
    </source>
</evidence>
<dbReference type="KEGG" id="mri:Mal4_45420"/>
<dbReference type="Pfam" id="PF07635">
    <property type="entry name" value="PSCyt1"/>
    <property type="match status" value="1"/>
</dbReference>
<protein>
    <submittedName>
        <fullName evidence="6">Planctomycete cytochrome C</fullName>
    </submittedName>
</protein>
<dbReference type="AlphaFoldDB" id="A0A517ZCK4"/>
<dbReference type="Proteomes" id="UP000320496">
    <property type="component" value="Chromosome"/>
</dbReference>
<feature type="signal peptide" evidence="2">
    <location>
        <begin position="1"/>
        <end position="28"/>
    </location>
</feature>
<feature type="coiled-coil region" evidence="1">
    <location>
        <begin position="385"/>
        <end position="412"/>
    </location>
</feature>
<evidence type="ECO:0000259" key="3">
    <source>
        <dbReference type="Pfam" id="PF07583"/>
    </source>
</evidence>
<dbReference type="InterPro" id="IPR022655">
    <property type="entry name" value="DUF1553"/>
</dbReference>
<dbReference type="InterPro" id="IPR011429">
    <property type="entry name" value="Cyt_c_Planctomycete-type"/>
</dbReference>
<sequence precursor="true">MRPKAGNLLKIKALATGTVLLVGGLLHAAEPSSAPVDFTQDVRPILSNSCFQCHGPDQAARETELRLDTPEGVTADLGGYKAVVPGDVDQSELLRRVTAEAPEELMPPPDSDYDRLTPEQVDILRRWIEQGAEWEQHWAFVPPERPELPEVQESDRPQNGIDHFVLRRMREKGLSPNPEASKEALLRRVTLDLTGVPPTIEEIDSFLSDESPDAYEKVVDRLLQSPRYGEHMTRYWLDAARYGDTHGLHLDNMRSMWPYRDWLIRAFNNNMPFDQMTIEQLAGDLLPDATTDQKVASGFNRCHVTTSEGGSIAEEYYVRYTVDRVETVGTVFMGLTLGCAACHDHKFDPVTQQEFYQLFAYFNSMTDKPMDGNALLPPPVIEVPTEEQSSQRANLQEQIAAVNTRLKDAIAAIEYSDPHEGAEAVSLEPTEFVWIDDAVPSGAQPQQSGHPWEFVSAPDPVFSGEKATRRTAEGLGQHFFTGANPPLVIGDSDKLFASVYLDPENPPTEIMLQFNDGSWDHRAYWGENAIDWGQDGKASRLKMGELPVAGQWVRLEVDAAKVGLKPGTKLNGWAFTQWGGRVYWDRAGIVTRTPQNGQPFESQRLWELAIGDGKDLPKPVQDVLKVAPADRNEKQQETIRTYFLERVYPGTKDVVAPILAEREQLQADLKALNDAIPKTLVSEEMKEPKTAYVLDRGEYDKKADPVERRVPAVFPDLPEGVSNDRLGFARWLVDPSHPLTARVTVNRWWQRYFGTGIVKTSEDFGVQGDFPTHPELLDWLATELIRTGWDVKGMQKLIVMSATYRQDSKVTEKALAIDPENRYLSRGPRFRLEAEMIRDAGLFVSGLLNEKVGGPSVKPYQPAGIWEAVGYTDSNTAKFTQDDGQKLYRRSMYTFWKRTAPPPSMSNFDAPSRESCTVRRARTNTPMQALTLMNDKQFVEASRHFAQRILREGGATDDDRLVFAFRSATSRMPQADELNVIRQLLEQQRAYFSGKPEAAKALIDSATTQLEPQHLERDHSRDPEVAAWTMLANLLLNLDETITKS</sequence>
<dbReference type="RefSeq" id="WP_145371300.1">
    <property type="nucleotide sequence ID" value="NZ_CP036275.1"/>
</dbReference>
<dbReference type="Pfam" id="PF07583">
    <property type="entry name" value="PSCyt2"/>
    <property type="match status" value="1"/>
</dbReference>
<dbReference type="PANTHER" id="PTHR35889:SF3">
    <property type="entry name" value="F-BOX DOMAIN-CONTAINING PROTEIN"/>
    <property type="match status" value="1"/>
</dbReference>
<evidence type="ECO:0000313" key="7">
    <source>
        <dbReference type="Proteomes" id="UP000320496"/>
    </source>
</evidence>
<dbReference type="EMBL" id="CP036275">
    <property type="protein sequence ID" value="QDU40187.1"/>
    <property type="molecule type" value="Genomic_DNA"/>
</dbReference>
<dbReference type="OrthoDB" id="127107at2"/>
<dbReference type="PANTHER" id="PTHR35889">
    <property type="entry name" value="CYCLOINULO-OLIGOSACCHARIDE FRUCTANOTRANSFERASE-RELATED"/>
    <property type="match status" value="1"/>
</dbReference>
<feature type="chain" id="PRO_5021706467" evidence="2">
    <location>
        <begin position="29"/>
        <end position="1045"/>
    </location>
</feature>
<feature type="domain" description="Cytochrome C Planctomycete-type" evidence="5">
    <location>
        <begin position="50"/>
        <end position="110"/>
    </location>
</feature>
<keyword evidence="2" id="KW-0732">Signal</keyword>
<dbReference type="Pfam" id="PF07587">
    <property type="entry name" value="PSD1"/>
    <property type="match status" value="1"/>
</dbReference>
<evidence type="ECO:0000256" key="2">
    <source>
        <dbReference type="SAM" id="SignalP"/>
    </source>
</evidence>
<keyword evidence="7" id="KW-1185">Reference proteome</keyword>
<gene>
    <name evidence="6" type="ORF">Mal4_45420</name>
</gene>
<feature type="domain" description="DUF1553" evidence="4">
    <location>
        <begin position="724"/>
        <end position="984"/>
    </location>
</feature>
<proteinExistence type="predicted"/>
<organism evidence="6 7">
    <name type="scientific">Maioricimonas rarisocia</name>
    <dbReference type="NCBI Taxonomy" id="2528026"/>
    <lineage>
        <taxon>Bacteria</taxon>
        <taxon>Pseudomonadati</taxon>
        <taxon>Planctomycetota</taxon>
        <taxon>Planctomycetia</taxon>
        <taxon>Planctomycetales</taxon>
        <taxon>Planctomycetaceae</taxon>
        <taxon>Maioricimonas</taxon>
    </lineage>
</organism>
<feature type="domain" description="DUF1549" evidence="3">
    <location>
        <begin position="161"/>
        <end position="366"/>
    </location>
</feature>